<evidence type="ECO:0000256" key="5">
    <source>
        <dbReference type="ARBA" id="ARBA00023277"/>
    </source>
</evidence>
<name>A0A1D2V9Y0_9ASCO</name>
<keyword evidence="14" id="KW-1185">Reference proteome</keyword>
<feature type="chain" id="PRO_5008910378" description="glucan endo-1,3-beta-D-glucosidase" evidence="10">
    <location>
        <begin position="21"/>
        <end position="1138"/>
    </location>
</feature>
<evidence type="ECO:0000256" key="10">
    <source>
        <dbReference type="SAM" id="SignalP"/>
    </source>
</evidence>
<keyword evidence="4 13" id="KW-0378">Hydrolase</keyword>
<reference evidence="14" key="1">
    <citation type="submission" date="2016-05" db="EMBL/GenBank/DDBJ databases">
        <title>Comparative genomics of biotechnologically important yeasts.</title>
        <authorList>
            <consortium name="DOE Joint Genome Institute"/>
            <person name="Riley R."/>
            <person name="Haridas S."/>
            <person name="Wolfe K.H."/>
            <person name="Lopes M.R."/>
            <person name="Hittinger C.T."/>
            <person name="Goker M."/>
            <person name="Salamov A."/>
            <person name="Wisecaver J."/>
            <person name="Long T.M."/>
            <person name="Aerts A.L."/>
            <person name="Barry K."/>
            <person name="Choi C."/>
            <person name="Clum A."/>
            <person name="Coughlan A.Y."/>
            <person name="Deshpande S."/>
            <person name="Douglass A.P."/>
            <person name="Hanson S.J."/>
            <person name="Klenk H.-P."/>
            <person name="Labutti K."/>
            <person name="Lapidus A."/>
            <person name="Lindquist E."/>
            <person name="Lipzen A."/>
            <person name="Meier-Kolthoff J.P."/>
            <person name="Ohm R.A."/>
            <person name="Otillar R.P."/>
            <person name="Pangilinan J."/>
            <person name="Peng Y."/>
            <person name="Rokas A."/>
            <person name="Rosa C.A."/>
            <person name="Scheuner C."/>
            <person name="Sibirny A.A."/>
            <person name="Slot J.C."/>
            <person name="Stielow J.B."/>
            <person name="Sun H."/>
            <person name="Kurtzman C.P."/>
            <person name="Blackwell M."/>
            <person name="Grigoriev I.V."/>
            <person name="Jeffries T.W."/>
        </authorList>
    </citation>
    <scope>NUCLEOTIDE SEQUENCE [LARGE SCALE GENOMIC DNA]</scope>
    <source>
        <strain evidence="14">DSM 1968</strain>
    </source>
</reference>
<feature type="compositionally biased region" description="Low complexity" evidence="9">
    <location>
        <begin position="177"/>
        <end position="193"/>
    </location>
</feature>
<dbReference type="STRING" id="1344418.A0A1D2V9Y0"/>
<dbReference type="Pfam" id="PF17652">
    <property type="entry name" value="Glyco_hydro81C"/>
    <property type="match status" value="1"/>
</dbReference>
<dbReference type="Gene3D" id="2.70.98.30">
    <property type="entry name" value="Golgi alpha-mannosidase II, domain 4"/>
    <property type="match status" value="1"/>
</dbReference>
<feature type="domain" description="Glycosyl hydrolase family 81 C-terminal" evidence="12">
    <location>
        <begin position="777"/>
        <end position="1128"/>
    </location>
</feature>
<dbReference type="InterPro" id="IPR005200">
    <property type="entry name" value="Endo-beta-glucanase"/>
</dbReference>
<dbReference type="PANTHER" id="PTHR31983:SF20">
    <property type="entry name" value="GLUCAN ENDO-1,3-BETA-D-GLUCOSIDASE 1"/>
    <property type="match status" value="1"/>
</dbReference>
<evidence type="ECO:0000256" key="1">
    <source>
        <dbReference type="ARBA" id="ARBA00000382"/>
    </source>
</evidence>
<dbReference type="InterPro" id="IPR040451">
    <property type="entry name" value="GH81_N"/>
</dbReference>
<evidence type="ECO:0000256" key="9">
    <source>
        <dbReference type="SAM" id="MobiDB-lite"/>
    </source>
</evidence>
<evidence type="ECO:0000256" key="6">
    <source>
        <dbReference type="ARBA" id="ARBA00023295"/>
    </source>
</evidence>
<evidence type="ECO:0000256" key="2">
    <source>
        <dbReference type="ARBA" id="ARBA00010730"/>
    </source>
</evidence>
<feature type="region of interest" description="Disordered" evidence="9">
    <location>
        <begin position="170"/>
        <end position="193"/>
    </location>
</feature>
<dbReference type="Pfam" id="PF03639">
    <property type="entry name" value="Glyco_hydro_81"/>
    <property type="match status" value="1"/>
</dbReference>
<keyword evidence="8" id="KW-0624">Polysaccharide degradation</keyword>
<keyword evidence="10" id="KW-0732">Signal</keyword>
<sequence>MNIVCFLFILLQFWFQLAHSSPDPLILVVTTTVDVTTDYITITSCSLNDNGLTQSCSYIVTSTYSSLPTQSASQITSVLSPSYSKIIIDDPSYNPIIIDIPQSNSSLYPNQNGYYDYYHDSNNAYNPIQINPSDLASLRSRSTRTAKTTTENCSRCTKLTERPIEIIQPSSKSYQSTQHNTNQTNTHTTKSYHSSPQFFQTLTQSSQTLTQSHQPYNSSQSIIPNLSDSTLSTNSTKILYSATGPATSTCTGSIFSTITTDSTDPLFTATGSSSDLSVSISTQTLSTNITVTTSTNAVVETTISSEILVTSIVLTTSTTSSESESVSLIISTSTSTSESASTSTSTVSSNQSLSESTTTSTSESVIISTTLSTSTSTSQSTITTTTLVTSTSISQSIVPTSTVLDTDKNWSGDLFQVIDTSDPPSIFPRQQLPIYPNENIDNADIPIGTNKFYTNLIIGEGNHMVWTHPYGLWLENTFQNFYGWSISHIERDQITYGPININNAASYYINPAKIASIVLTADAFENGNIIKKLSNIKDMSLMLSLSTSADSSNYIDIPLAQGQGFITAIYHGNYIPFIKSQIGFQTILQEPSTILSDLNILKYRATLYNSYSWFIYLTFPSSISNYPYFELSYDETYEAIRSPYAVDGLVIQIAKAPSTSSNDYDSFYDQSAGTYISDCEVSADYANSYGTYRFTYQTEGNSISNLPMVFAFPHHYEAFTQMTSSTETGISLMSTVKGLMYAYLTDVLEMQEYLESIDIGFLPWSRLMSTGEEVSYYSEQISLIAEIANNEMAWDITESVAHLSTYFAGKYVDKYAYILLVAKDIIGDNEFTLSTLNQLKAVFQVFLDNSQFYPLMYDTLWKGVTSTSSQDGDSSTDFGGAFYNDHHFHYGYYIHAAAVIGYVDNAIGDGTWVQENKDWVNALIRDVANPSWDDTYFPKFRMFDWFSGHSWASGLFEATDGKNQESSSEDYNFAYGMKLWGQVIGDHSMQYRGDLMLQIMKRSMNMYMLYTSDNYVEPSNFIGNKVSGILFDNKVDHTTYFGTNREYIHGIHMLPITPVSSLIRSPAFVSEEWNSGIGNVADSISTGWKGILKMNQALFDPTASYQFFSSDEFTDNYLDDGESRTWSLAYAAGIMNSL</sequence>
<comment type="similarity">
    <text evidence="2">Belongs to the glycosyl hydrolase 81 family.</text>
</comment>
<evidence type="ECO:0000259" key="11">
    <source>
        <dbReference type="Pfam" id="PF03639"/>
    </source>
</evidence>
<proteinExistence type="inferred from homology"/>
<dbReference type="GO" id="GO:0071555">
    <property type="term" value="P:cell wall organization"/>
    <property type="evidence" value="ECO:0007669"/>
    <property type="project" value="UniProtKB-KW"/>
</dbReference>
<dbReference type="RefSeq" id="XP_020044696.1">
    <property type="nucleotide sequence ID" value="XM_020194043.1"/>
</dbReference>
<evidence type="ECO:0000256" key="7">
    <source>
        <dbReference type="ARBA" id="ARBA00023316"/>
    </source>
</evidence>
<evidence type="ECO:0000259" key="12">
    <source>
        <dbReference type="Pfam" id="PF17652"/>
    </source>
</evidence>
<dbReference type="AlphaFoldDB" id="A0A1D2V9Y0"/>
<dbReference type="GO" id="GO:0042973">
    <property type="term" value="F:glucan endo-1,3-beta-D-glucosidase activity"/>
    <property type="evidence" value="ECO:0007669"/>
    <property type="project" value="UniProtKB-EC"/>
</dbReference>
<dbReference type="Proteomes" id="UP000095038">
    <property type="component" value="Unassembled WGS sequence"/>
</dbReference>
<dbReference type="Gene3D" id="1.10.287.1170">
    <property type="entry name" value="glycoside hydrolase family 81 endo-[beta] glucanase"/>
    <property type="match status" value="1"/>
</dbReference>
<dbReference type="OrthoDB" id="4473401at2759"/>
<dbReference type="Gene3D" id="1.20.5.420">
    <property type="entry name" value="Immunoglobulin FC, subunit C"/>
    <property type="match status" value="1"/>
</dbReference>
<organism evidence="13 14">
    <name type="scientific">Ascoidea rubescens DSM 1968</name>
    <dbReference type="NCBI Taxonomy" id="1344418"/>
    <lineage>
        <taxon>Eukaryota</taxon>
        <taxon>Fungi</taxon>
        <taxon>Dikarya</taxon>
        <taxon>Ascomycota</taxon>
        <taxon>Saccharomycotina</taxon>
        <taxon>Saccharomycetes</taxon>
        <taxon>Ascoideaceae</taxon>
        <taxon>Ascoidea</taxon>
    </lineage>
</organism>
<gene>
    <name evidence="13" type="ORF">ASCRUDRAFT_77874</name>
</gene>
<evidence type="ECO:0000256" key="8">
    <source>
        <dbReference type="ARBA" id="ARBA00023326"/>
    </source>
</evidence>
<feature type="signal peptide" evidence="10">
    <location>
        <begin position="1"/>
        <end position="20"/>
    </location>
</feature>
<feature type="region of interest" description="Disordered" evidence="9">
    <location>
        <begin position="337"/>
        <end position="359"/>
    </location>
</feature>
<keyword evidence="5" id="KW-0119">Carbohydrate metabolism</keyword>
<evidence type="ECO:0000313" key="14">
    <source>
        <dbReference type="Proteomes" id="UP000095038"/>
    </source>
</evidence>
<dbReference type="GeneID" id="30967679"/>
<dbReference type="GO" id="GO:0052861">
    <property type="term" value="F:endo-1,3(4)-beta-glucanase activity"/>
    <property type="evidence" value="ECO:0007669"/>
    <property type="project" value="InterPro"/>
</dbReference>
<dbReference type="EC" id="3.2.1.39" evidence="3"/>
<protein>
    <recommendedName>
        <fullName evidence="3">glucan endo-1,3-beta-D-glucosidase</fullName>
        <ecNumber evidence="3">3.2.1.39</ecNumber>
    </recommendedName>
</protein>
<accession>A0A1D2V9Y0</accession>
<dbReference type="GO" id="GO:0000272">
    <property type="term" value="P:polysaccharide catabolic process"/>
    <property type="evidence" value="ECO:0007669"/>
    <property type="project" value="UniProtKB-KW"/>
</dbReference>
<dbReference type="PROSITE" id="PS52008">
    <property type="entry name" value="GH81"/>
    <property type="match status" value="1"/>
</dbReference>
<keyword evidence="7" id="KW-0961">Cell wall biogenesis/degradation</keyword>
<evidence type="ECO:0000256" key="4">
    <source>
        <dbReference type="ARBA" id="ARBA00022801"/>
    </source>
</evidence>
<dbReference type="InParanoid" id="A0A1D2V9Y0"/>
<dbReference type="EMBL" id="KV454492">
    <property type="protein sequence ID" value="ODV58389.1"/>
    <property type="molecule type" value="Genomic_DNA"/>
</dbReference>
<dbReference type="GO" id="GO:0009986">
    <property type="term" value="C:cell surface"/>
    <property type="evidence" value="ECO:0007669"/>
    <property type="project" value="TreeGrafter"/>
</dbReference>
<dbReference type="PANTHER" id="PTHR31983">
    <property type="entry name" value="ENDO-1,3(4)-BETA-GLUCANASE 1"/>
    <property type="match status" value="1"/>
</dbReference>
<comment type="catalytic activity">
    <reaction evidence="1">
        <text>Hydrolysis of (1-&gt;3)-beta-D-glucosidic linkages in (1-&gt;3)-beta-D-glucans.</text>
        <dbReference type="EC" id="3.2.1.39"/>
    </reaction>
</comment>
<feature type="domain" description="Glycosyl hydrolase family 81 N-terminal" evidence="11">
    <location>
        <begin position="437"/>
        <end position="765"/>
    </location>
</feature>
<keyword evidence="6" id="KW-0326">Glycosidase</keyword>
<dbReference type="InterPro" id="IPR040720">
    <property type="entry name" value="GH81_C"/>
</dbReference>
<dbReference type="FunFam" id="1.20.5.420:FF:000008">
    <property type="entry name" value="Endo-1,3-beta-glucanase Engl1"/>
    <property type="match status" value="1"/>
</dbReference>
<evidence type="ECO:0000313" key="13">
    <source>
        <dbReference type="EMBL" id="ODV58389.1"/>
    </source>
</evidence>
<evidence type="ECO:0000256" key="3">
    <source>
        <dbReference type="ARBA" id="ARBA00012780"/>
    </source>
</evidence>